<feature type="transmembrane region" description="Helical" evidence="6">
    <location>
        <begin position="261"/>
        <end position="282"/>
    </location>
</feature>
<feature type="transmembrane region" description="Helical" evidence="6">
    <location>
        <begin position="416"/>
        <end position="437"/>
    </location>
</feature>
<evidence type="ECO:0000313" key="7">
    <source>
        <dbReference type="EMBL" id="SCU83988.1"/>
    </source>
</evidence>
<evidence type="ECO:0000313" key="8">
    <source>
        <dbReference type="Proteomes" id="UP000191024"/>
    </source>
</evidence>
<keyword evidence="3 6" id="KW-0812">Transmembrane</keyword>
<dbReference type="Proteomes" id="UP000191024">
    <property type="component" value="Chromosome C"/>
</dbReference>
<dbReference type="Pfam" id="PF01554">
    <property type="entry name" value="MatE"/>
    <property type="match status" value="2"/>
</dbReference>
<dbReference type="InterPro" id="IPR045069">
    <property type="entry name" value="MATE_euk"/>
</dbReference>
<keyword evidence="8" id="KW-1185">Reference proteome</keyword>
<dbReference type="GO" id="GO:0015297">
    <property type="term" value="F:antiporter activity"/>
    <property type="evidence" value="ECO:0007669"/>
    <property type="project" value="InterPro"/>
</dbReference>
<dbReference type="OrthoDB" id="2126698at2759"/>
<feature type="transmembrane region" description="Helical" evidence="6">
    <location>
        <begin position="43"/>
        <end position="65"/>
    </location>
</feature>
<evidence type="ECO:0000256" key="2">
    <source>
        <dbReference type="ARBA" id="ARBA00010199"/>
    </source>
</evidence>
<dbReference type="InterPro" id="IPR002528">
    <property type="entry name" value="MATE_fam"/>
</dbReference>
<evidence type="ECO:0000256" key="4">
    <source>
        <dbReference type="ARBA" id="ARBA00022989"/>
    </source>
</evidence>
<feature type="transmembrane region" description="Helical" evidence="6">
    <location>
        <begin position="120"/>
        <end position="137"/>
    </location>
</feature>
<organism evidence="7 8">
    <name type="scientific">Lachancea mirantina</name>
    <dbReference type="NCBI Taxonomy" id="1230905"/>
    <lineage>
        <taxon>Eukaryota</taxon>
        <taxon>Fungi</taxon>
        <taxon>Dikarya</taxon>
        <taxon>Ascomycota</taxon>
        <taxon>Saccharomycotina</taxon>
        <taxon>Saccharomycetes</taxon>
        <taxon>Saccharomycetales</taxon>
        <taxon>Saccharomycetaceae</taxon>
        <taxon>Lachancea</taxon>
    </lineage>
</organism>
<dbReference type="GO" id="GO:1990961">
    <property type="term" value="P:xenobiotic detoxification by transmembrane export across the plasma membrane"/>
    <property type="evidence" value="ECO:0007669"/>
    <property type="project" value="InterPro"/>
</dbReference>
<feature type="transmembrane region" description="Helical" evidence="6">
    <location>
        <begin position="443"/>
        <end position="463"/>
    </location>
</feature>
<dbReference type="EMBL" id="LT598466">
    <property type="protein sequence ID" value="SCU83988.1"/>
    <property type="molecule type" value="Genomic_DNA"/>
</dbReference>
<reference evidence="8" key="1">
    <citation type="submission" date="2016-03" db="EMBL/GenBank/DDBJ databases">
        <authorList>
            <person name="Devillers H."/>
        </authorList>
    </citation>
    <scope>NUCLEOTIDE SEQUENCE [LARGE SCALE GENOMIC DNA]</scope>
</reference>
<dbReference type="NCBIfam" id="TIGR00797">
    <property type="entry name" value="matE"/>
    <property type="match status" value="1"/>
</dbReference>
<accession>A0A1G4J2X4</accession>
<evidence type="ECO:0000256" key="1">
    <source>
        <dbReference type="ARBA" id="ARBA00004141"/>
    </source>
</evidence>
<evidence type="ECO:0000256" key="5">
    <source>
        <dbReference type="ARBA" id="ARBA00023136"/>
    </source>
</evidence>
<dbReference type="CDD" id="cd13132">
    <property type="entry name" value="MATE_eukaryotic"/>
    <property type="match status" value="1"/>
</dbReference>
<comment type="similarity">
    <text evidence="2">Belongs to the multi antimicrobial extrusion (MATE) (TC 2.A.66.1) family.</text>
</comment>
<keyword evidence="5 6" id="KW-0472">Membrane</keyword>
<comment type="subcellular location">
    <subcellularLocation>
        <location evidence="1">Membrane</location>
        <topology evidence="1">Multi-pass membrane protein</topology>
    </subcellularLocation>
</comment>
<protein>
    <submittedName>
        <fullName evidence="7">LAMI_0C05688g1_1</fullName>
    </submittedName>
</protein>
<dbReference type="STRING" id="1230905.A0A1G4J2X4"/>
<name>A0A1G4J2X4_9SACH</name>
<proteinExistence type="inferred from homology"/>
<keyword evidence="4 6" id="KW-1133">Transmembrane helix</keyword>
<feature type="transmembrane region" description="Helical" evidence="6">
    <location>
        <begin position="345"/>
        <end position="363"/>
    </location>
</feature>
<feature type="transmembrane region" description="Helical" evidence="6">
    <location>
        <begin position="190"/>
        <end position="211"/>
    </location>
</feature>
<feature type="transmembrane region" description="Helical" evidence="6">
    <location>
        <begin position="77"/>
        <end position="99"/>
    </location>
</feature>
<sequence>MNERNALKDQCERYAYGAIGGREDALAVKTSYEKEFQQIGRNAMPLIATFLLQFSLSSVTILFVGRLGAVELGGVSLANVTFTATSAVFVGMATCLDTLCPQAYGAGQYKLVGLYFQRGLAINAVFSIPIALLWWFSKSILCKIVDDMRLVEIAARYLRIMVACIPGYITFECGKKYLQAQNDFTTAQNILFACAPLNVLFNYLFVFKFGWGIVGAPIATTTTYTLMGVSIIFAVLRLNWTKREIHCWSSLKDWREIFKSWDSMIYLAVPGIIMIEAEFLAFETLTVLSAKFGTELLAAQSVAASIQSLTFQVPFSVSVAASNRIAYHIGTGNSHNCKVATRTTLLQFGSLIGVVNFLILVLGRNRICSFFTRDTAVQQAAAQILPIIGINQLYDAFNVLAAGCLRAQGRQRVGGYLNIVAYYAIGLPLALIMGFHYKLGLQGFWIGLGVGILILALGELYCIQKSNWAGIIHSSHLLHQEV</sequence>
<evidence type="ECO:0000256" key="6">
    <source>
        <dbReference type="SAM" id="Phobius"/>
    </source>
</evidence>
<evidence type="ECO:0000256" key="3">
    <source>
        <dbReference type="ARBA" id="ARBA00022692"/>
    </source>
</evidence>
<dbReference type="PANTHER" id="PTHR11206">
    <property type="entry name" value="MULTIDRUG RESISTANCE PROTEIN"/>
    <property type="match status" value="1"/>
</dbReference>
<dbReference type="GO" id="GO:0042910">
    <property type="term" value="F:xenobiotic transmembrane transporter activity"/>
    <property type="evidence" value="ECO:0007669"/>
    <property type="project" value="InterPro"/>
</dbReference>
<dbReference type="AlphaFoldDB" id="A0A1G4J2X4"/>
<gene>
    <name evidence="7" type="ORF">LAMI_0C05688G</name>
</gene>
<dbReference type="GO" id="GO:0016020">
    <property type="term" value="C:membrane"/>
    <property type="evidence" value="ECO:0007669"/>
    <property type="project" value="UniProtKB-SubCell"/>
</dbReference>